<comment type="caution">
    <text evidence="3">The sequence shown here is derived from an EMBL/GenBank/DDBJ whole genome shotgun (WGS) entry which is preliminary data.</text>
</comment>
<dbReference type="Proteomes" id="UP001500879">
    <property type="component" value="Unassembled WGS sequence"/>
</dbReference>
<dbReference type="EMBL" id="BAAABX010000086">
    <property type="protein sequence ID" value="GAA0436633.1"/>
    <property type="molecule type" value="Genomic_DNA"/>
</dbReference>
<gene>
    <name evidence="3" type="ORF">GCM10010357_67610</name>
</gene>
<feature type="region of interest" description="Disordered" evidence="1">
    <location>
        <begin position="1"/>
        <end position="21"/>
    </location>
</feature>
<evidence type="ECO:0000256" key="1">
    <source>
        <dbReference type="SAM" id="MobiDB-lite"/>
    </source>
</evidence>
<organism evidence="3 4">
    <name type="scientific">Streptomyces luteireticuli</name>
    <dbReference type="NCBI Taxonomy" id="173858"/>
    <lineage>
        <taxon>Bacteria</taxon>
        <taxon>Bacillati</taxon>
        <taxon>Actinomycetota</taxon>
        <taxon>Actinomycetes</taxon>
        <taxon>Kitasatosporales</taxon>
        <taxon>Streptomycetaceae</taxon>
        <taxon>Streptomyces</taxon>
    </lineage>
</organism>
<dbReference type="InterPro" id="IPR007278">
    <property type="entry name" value="DUF397"/>
</dbReference>
<evidence type="ECO:0000313" key="4">
    <source>
        <dbReference type="Proteomes" id="UP001500879"/>
    </source>
</evidence>
<proteinExistence type="predicted"/>
<sequence>MTDETDWHKSHHSNGGGNCLEAKLSGDEVEVRDSKIEAGPALRVPATAWSAFVAGLDSGLLWSNLSFSAGPPGTAREG</sequence>
<reference evidence="3 4" key="1">
    <citation type="journal article" date="2019" name="Int. J. Syst. Evol. Microbiol.">
        <title>The Global Catalogue of Microorganisms (GCM) 10K type strain sequencing project: providing services to taxonomists for standard genome sequencing and annotation.</title>
        <authorList>
            <consortium name="The Broad Institute Genomics Platform"/>
            <consortium name="The Broad Institute Genome Sequencing Center for Infectious Disease"/>
            <person name="Wu L."/>
            <person name="Ma J."/>
        </authorList>
    </citation>
    <scope>NUCLEOTIDE SEQUENCE [LARGE SCALE GENOMIC DNA]</scope>
    <source>
        <strain evidence="3 4">JCM 4788</strain>
    </source>
</reference>
<dbReference type="RefSeq" id="WP_344032574.1">
    <property type="nucleotide sequence ID" value="NZ_BAAABX010000086.1"/>
</dbReference>
<evidence type="ECO:0000259" key="2">
    <source>
        <dbReference type="Pfam" id="PF04149"/>
    </source>
</evidence>
<accession>A0ABN0Z786</accession>
<protein>
    <recommendedName>
        <fullName evidence="2">DUF397 domain-containing protein</fullName>
    </recommendedName>
</protein>
<feature type="domain" description="DUF397" evidence="2">
    <location>
        <begin position="6"/>
        <end position="56"/>
    </location>
</feature>
<name>A0ABN0Z786_9ACTN</name>
<keyword evidence="4" id="KW-1185">Reference proteome</keyword>
<evidence type="ECO:0000313" key="3">
    <source>
        <dbReference type="EMBL" id="GAA0436633.1"/>
    </source>
</evidence>
<dbReference type="Pfam" id="PF04149">
    <property type="entry name" value="DUF397"/>
    <property type="match status" value="1"/>
</dbReference>